<accession>A0A0E9XZ06</accession>
<protein>
    <submittedName>
        <fullName evidence="1">Uncharacterized protein</fullName>
    </submittedName>
</protein>
<organism evidence="1">
    <name type="scientific">Anguilla anguilla</name>
    <name type="common">European freshwater eel</name>
    <name type="synonym">Muraena anguilla</name>
    <dbReference type="NCBI Taxonomy" id="7936"/>
    <lineage>
        <taxon>Eukaryota</taxon>
        <taxon>Metazoa</taxon>
        <taxon>Chordata</taxon>
        <taxon>Craniata</taxon>
        <taxon>Vertebrata</taxon>
        <taxon>Euteleostomi</taxon>
        <taxon>Actinopterygii</taxon>
        <taxon>Neopterygii</taxon>
        <taxon>Teleostei</taxon>
        <taxon>Anguilliformes</taxon>
        <taxon>Anguillidae</taxon>
        <taxon>Anguilla</taxon>
    </lineage>
</organism>
<reference evidence="1" key="1">
    <citation type="submission" date="2014-11" db="EMBL/GenBank/DDBJ databases">
        <authorList>
            <person name="Amaro Gonzalez C."/>
        </authorList>
    </citation>
    <scope>NUCLEOTIDE SEQUENCE</scope>
</reference>
<dbReference type="EMBL" id="GBXM01000916">
    <property type="protein sequence ID" value="JAI07662.1"/>
    <property type="molecule type" value="Transcribed_RNA"/>
</dbReference>
<reference evidence="1" key="2">
    <citation type="journal article" date="2015" name="Fish Shellfish Immunol.">
        <title>Early steps in the European eel (Anguilla anguilla)-Vibrio vulnificus interaction in the gills: Role of the RtxA13 toxin.</title>
        <authorList>
            <person name="Callol A."/>
            <person name="Pajuelo D."/>
            <person name="Ebbesson L."/>
            <person name="Teles M."/>
            <person name="MacKenzie S."/>
            <person name="Amaro C."/>
        </authorList>
    </citation>
    <scope>NUCLEOTIDE SEQUENCE</scope>
</reference>
<sequence length="11" mass="1456">MKMHFFVRRFG</sequence>
<evidence type="ECO:0000313" key="1">
    <source>
        <dbReference type="EMBL" id="JAI07662.1"/>
    </source>
</evidence>
<proteinExistence type="predicted"/>
<name>A0A0E9XZ06_ANGAN</name>